<dbReference type="EMBL" id="CP151503">
    <property type="protein sequence ID" value="WZN60372.1"/>
    <property type="molecule type" value="Genomic_DNA"/>
</dbReference>
<evidence type="ECO:0000313" key="2">
    <source>
        <dbReference type="EMBL" id="WZN60372.1"/>
    </source>
</evidence>
<dbReference type="PANTHER" id="PTHR31152:SF1">
    <property type="entry name" value="PLAC8 FAMILY PROTEIN"/>
    <property type="match status" value="1"/>
</dbReference>
<feature type="region of interest" description="Disordered" evidence="1">
    <location>
        <begin position="226"/>
        <end position="249"/>
    </location>
</feature>
<evidence type="ECO:0000256" key="1">
    <source>
        <dbReference type="SAM" id="MobiDB-lite"/>
    </source>
</evidence>
<organism evidence="2 3">
    <name type="scientific">Chloropicon roscoffensis</name>
    <dbReference type="NCBI Taxonomy" id="1461544"/>
    <lineage>
        <taxon>Eukaryota</taxon>
        <taxon>Viridiplantae</taxon>
        <taxon>Chlorophyta</taxon>
        <taxon>Chloropicophyceae</taxon>
        <taxon>Chloropicales</taxon>
        <taxon>Chloropicaceae</taxon>
        <taxon>Chloropicon</taxon>
    </lineage>
</organism>
<dbReference type="PANTHER" id="PTHR31152">
    <property type="entry name" value="PLAC8 FAMILY PROTEIN"/>
    <property type="match status" value="1"/>
</dbReference>
<sequence length="249" mass="28329">MSYQKMTREEKVEQRKMMYNNRGEYVQTWQTEMQKACFNSPLFCCLAIWCSPCVSYQNRVEALHGDMRFYTCCQGLLPCSGRMKEESCPEACLCLEVCCCFPNSVLATRYLLQDEMQLQNTKCDNCLFNTMVALQGLACVCYIASIVEPGLRETAALVDTIADMVYCSVCACMQTQHRDQIKFRNENQQCICPAMATGNPMLAPPVAVMQKNPGMTFQYPQINHQTGEAQGIPHPQTQYPAQSQYPPRY</sequence>
<gene>
    <name evidence="2" type="ORF">HKI87_03g19010</name>
</gene>
<keyword evidence="3" id="KW-1185">Reference proteome</keyword>
<feature type="compositionally biased region" description="Polar residues" evidence="1">
    <location>
        <begin position="235"/>
        <end position="249"/>
    </location>
</feature>
<accession>A0AAX4P241</accession>
<dbReference type="AlphaFoldDB" id="A0AAX4P241"/>
<evidence type="ECO:0000313" key="3">
    <source>
        <dbReference type="Proteomes" id="UP001472866"/>
    </source>
</evidence>
<proteinExistence type="predicted"/>
<evidence type="ECO:0008006" key="4">
    <source>
        <dbReference type="Google" id="ProtNLM"/>
    </source>
</evidence>
<reference evidence="2 3" key="1">
    <citation type="submission" date="2024-03" db="EMBL/GenBank/DDBJ databases">
        <title>Complete genome sequence of the green alga Chloropicon roscoffensis RCC1871.</title>
        <authorList>
            <person name="Lemieux C."/>
            <person name="Pombert J.-F."/>
            <person name="Otis C."/>
            <person name="Turmel M."/>
        </authorList>
    </citation>
    <scope>NUCLEOTIDE SEQUENCE [LARGE SCALE GENOMIC DNA]</scope>
    <source>
        <strain evidence="2 3">RCC1871</strain>
    </source>
</reference>
<protein>
    <recommendedName>
        <fullName evidence="4">PLAC8 family protein</fullName>
    </recommendedName>
</protein>
<name>A0AAX4P241_9CHLO</name>
<dbReference type="Proteomes" id="UP001472866">
    <property type="component" value="Chromosome 03"/>
</dbReference>